<comment type="catalytic activity">
    <reaction evidence="6">
        <text>Exonucleolytic cleavage in either 5'- to 3'- or 3'- to 5'-direction to yield nucleoside 5'-phosphates.</text>
        <dbReference type="EC" id="3.1.11.6"/>
    </reaction>
</comment>
<evidence type="ECO:0000256" key="6">
    <source>
        <dbReference type="HAMAP-Rule" id="MF_00337"/>
    </source>
</evidence>
<evidence type="ECO:0000313" key="9">
    <source>
        <dbReference type="Proteomes" id="UP000011547"/>
    </source>
</evidence>
<dbReference type="InterPro" id="IPR003761">
    <property type="entry name" value="Exonuc_VII_S"/>
</dbReference>
<evidence type="ECO:0000313" key="8">
    <source>
        <dbReference type="EMBL" id="AGF46931.1"/>
    </source>
</evidence>
<evidence type="ECO:0000256" key="7">
    <source>
        <dbReference type="SAM" id="Coils"/>
    </source>
</evidence>
<reference evidence="8 9" key="1">
    <citation type="journal article" date="2013" name="Genome Biol. Evol.">
        <title>Genome evolution and phylogenomic analysis of candidatus kinetoplastibacterium, the betaproteobacterial endosymbionts of strigomonas and angomonas.</title>
        <authorList>
            <person name="Alves J.M."/>
            <person name="Serrano M.G."/>
            <person name="Maia da Silva F."/>
            <person name="Voegtly L.J."/>
            <person name="Matveyev A.V."/>
            <person name="Teixeira M.M."/>
            <person name="Camargo E.P."/>
            <person name="Buck G.A."/>
        </authorList>
    </citation>
    <scope>NUCLEOTIDE SEQUENCE [LARGE SCALE GENOMIC DNA]</scope>
    <source>
        <strain evidence="8 9">TCC079E</strain>
    </source>
</reference>
<gene>
    <name evidence="6" type="primary">xseB</name>
    <name evidence="8" type="ORF">CDSE_0638</name>
</gene>
<keyword evidence="3 6" id="KW-0540">Nuclease</keyword>
<proteinExistence type="inferred from homology"/>
<dbReference type="KEGG" id="kde:CDSE_0638"/>
<keyword evidence="9" id="KW-1185">Reference proteome</keyword>
<name>M1LS12_9PROT</name>
<dbReference type="EC" id="3.1.11.6" evidence="6"/>
<keyword evidence="4 6" id="KW-0378">Hydrolase</keyword>
<evidence type="ECO:0000256" key="1">
    <source>
        <dbReference type="ARBA" id="ARBA00009998"/>
    </source>
</evidence>
<dbReference type="SUPFAM" id="SSF116842">
    <property type="entry name" value="XseB-like"/>
    <property type="match status" value="1"/>
</dbReference>
<feature type="coiled-coil region" evidence="7">
    <location>
        <begin position="7"/>
        <end position="58"/>
    </location>
</feature>
<dbReference type="HOGENOM" id="CLU_145918_2_0_4"/>
<dbReference type="OrthoDB" id="287668at2"/>
<dbReference type="RefSeq" id="WP_015396342.1">
    <property type="nucleotide sequence ID" value="NC_020294.1"/>
</dbReference>
<protein>
    <recommendedName>
        <fullName evidence="6">Exodeoxyribonuclease 7 small subunit</fullName>
        <ecNumber evidence="6">3.1.11.6</ecNumber>
    </recommendedName>
    <alternativeName>
        <fullName evidence="6">Exodeoxyribonuclease VII small subunit</fullName>
        <shortName evidence="6">Exonuclease VII small subunit</shortName>
    </alternativeName>
</protein>
<accession>M1LS12</accession>
<comment type="function">
    <text evidence="6">Bidirectionally degrades single-stranded DNA into large acid-insoluble oligonucleotides, which are then degraded further into small acid-soluble oligonucleotides.</text>
</comment>
<evidence type="ECO:0000256" key="3">
    <source>
        <dbReference type="ARBA" id="ARBA00022722"/>
    </source>
</evidence>
<dbReference type="NCBIfam" id="TIGR01280">
    <property type="entry name" value="xseB"/>
    <property type="match status" value="1"/>
</dbReference>
<dbReference type="PANTHER" id="PTHR34137:SF1">
    <property type="entry name" value="EXODEOXYRIBONUCLEASE 7 SMALL SUBUNIT"/>
    <property type="match status" value="1"/>
</dbReference>
<keyword evidence="7" id="KW-0175">Coiled coil</keyword>
<dbReference type="PATRIC" id="fig|1208919.3.peg.369"/>
<comment type="similarity">
    <text evidence="1 6">Belongs to the XseB family.</text>
</comment>
<dbReference type="PANTHER" id="PTHR34137">
    <property type="entry name" value="EXODEOXYRIBONUCLEASE 7 SMALL SUBUNIT"/>
    <property type="match status" value="1"/>
</dbReference>
<organism evidence="8 9">
    <name type="scientific">Candidatus Kinetoplastidibacterium desouzai TCC079E</name>
    <dbReference type="NCBI Taxonomy" id="1208919"/>
    <lineage>
        <taxon>Bacteria</taxon>
        <taxon>Pseudomonadati</taxon>
        <taxon>Pseudomonadota</taxon>
        <taxon>Betaproteobacteria</taxon>
        <taxon>Candidatus Kinetoplastidibacterium</taxon>
    </lineage>
</organism>
<evidence type="ECO:0000256" key="2">
    <source>
        <dbReference type="ARBA" id="ARBA00022490"/>
    </source>
</evidence>
<dbReference type="STRING" id="1208919.CDSE_0638"/>
<evidence type="ECO:0000256" key="5">
    <source>
        <dbReference type="ARBA" id="ARBA00022839"/>
    </source>
</evidence>
<dbReference type="PIRSF" id="PIRSF006488">
    <property type="entry name" value="Exonuc_VII_S"/>
    <property type="match status" value="1"/>
</dbReference>
<dbReference type="eggNOG" id="COG1722">
    <property type="taxonomic scope" value="Bacteria"/>
</dbReference>
<dbReference type="GO" id="GO:0006308">
    <property type="term" value="P:DNA catabolic process"/>
    <property type="evidence" value="ECO:0007669"/>
    <property type="project" value="UniProtKB-UniRule"/>
</dbReference>
<dbReference type="Proteomes" id="UP000011547">
    <property type="component" value="Chromosome"/>
</dbReference>
<dbReference type="GO" id="GO:0005829">
    <property type="term" value="C:cytosol"/>
    <property type="evidence" value="ECO:0007669"/>
    <property type="project" value="TreeGrafter"/>
</dbReference>
<dbReference type="Pfam" id="PF02609">
    <property type="entry name" value="Exonuc_VII_S"/>
    <property type="match status" value="1"/>
</dbReference>
<evidence type="ECO:0000256" key="4">
    <source>
        <dbReference type="ARBA" id="ARBA00022801"/>
    </source>
</evidence>
<dbReference type="GO" id="GO:0009318">
    <property type="term" value="C:exodeoxyribonuclease VII complex"/>
    <property type="evidence" value="ECO:0007669"/>
    <property type="project" value="UniProtKB-UniRule"/>
</dbReference>
<dbReference type="HAMAP" id="MF_00337">
    <property type="entry name" value="Exonuc_7_S"/>
    <property type="match status" value="1"/>
</dbReference>
<comment type="subcellular location">
    <subcellularLocation>
        <location evidence="6">Cytoplasm</location>
    </subcellularLocation>
</comment>
<keyword evidence="5 6" id="KW-0269">Exonuclease</keyword>
<dbReference type="GO" id="GO:0008855">
    <property type="term" value="F:exodeoxyribonuclease VII activity"/>
    <property type="evidence" value="ECO:0007669"/>
    <property type="project" value="UniProtKB-UniRule"/>
</dbReference>
<dbReference type="InterPro" id="IPR037004">
    <property type="entry name" value="Exonuc_VII_ssu_sf"/>
</dbReference>
<dbReference type="EMBL" id="CP003803">
    <property type="protein sequence ID" value="AGF46931.1"/>
    <property type="molecule type" value="Genomic_DNA"/>
</dbReference>
<sequence>MNFENALSELESLVVSMEEDNTSLEKSLLLYSRGVELVKFCQNHISKAEQTIKILEEELLKPVDSDKIEEL</sequence>
<comment type="subunit">
    <text evidence="6">Heterooligomer composed of large and small subunits.</text>
</comment>
<keyword evidence="2 6" id="KW-0963">Cytoplasm</keyword>
<dbReference type="AlphaFoldDB" id="M1LS12"/>
<dbReference type="Gene3D" id="1.10.287.1040">
    <property type="entry name" value="Exonuclease VII, small subunit"/>
    <property type="match status" value="1"/>
</dbReference>